<evidence type="ECO:0000313" key="2">
    <source>
        <dbReference type="Proteomes" id="UP001211006"/>
    </source>
</evidence>
<proteinExistence type="predicted"/>
<evidence type="ECO:0008006" key="3">
    <source>
        <dbReference type="Google" id="ProtNLM"/>
    </source>
</evidence>
<protein>
    <recommendedName>
        <fullName evidence="3">Transposase</fullName>
    </recommendedName>
</protein>
<name>A0AAW6C0F6_FLAPL</name>
<evidence type="ECO:0000313" key="1">
    <source>
        <dbReference type="EMBL" id="MDB7904364.1"/>
    </source>
</evidence>
<comment type="caution">
    <text evidence="1">The sequence shown here is derived from an EMBL/GenBank/DDBJ whole genome shotgun (WGS) entry which is preliminary data.</text>
</comment>
<gene>
    <name evidence="1" type="ORF">PND83_00035</name>
</gene>
<dbReference type="Proteomes" id="UP001211006">
    <property type="component" value="Unassembled WGS sequence"/>
</dbReference>
<dbReference type="EMBL" id="JAQLWO010000001">
    <property type="protein sequence ID" value="MDB7904364.1"/>
    <property type="molecule type" value="Genomic_DNA"/>
</dbReference>
<organism evidence="1 2">
    <name type="scientific">Flavonifractor plautii</name>
    <name type="common">Fusobacterium plautii</name>
    <dbReference type="NCBI Taxonomy" id="292800"/>
    <lineage>
        <taxon>Bacteria</taxon>
        <taxon>Bacillati</taxon>
        <taxon>Bacillota</taxon>
        <taxon>Clostridia</taxon>
        <taxon>Eubacteriales</taxon>
        <taxon>Oscillospiraceae</taxon>
        <taxon>Flavonifractor</taxon>
    </lineage>
</organism>
<reference evidence="1" key="1">
    <citation type="submission" date="2023-01" db="EMBL/GenBank/DDBJ databases">
        <title>Human gut microbiome strain richness.</title>
        <authorList>
            <person name="Chen-Liaw A."/>
        </authorList>
    </citation>
    <scope>NUCLEOTIDE SEQUENCE</scope>
    <source>
        <strain evidence="1">2225st1_A6_2225SCRN_200828</strain>
    </source>
</reference>
<dbReference type="AlphaFoldDB" id="A0AAW6C0F6"/>
<dbReference type="RefSeq" id="WP_148341189.1">
    <property type="nucleotide sequence ID" value="NZ_CAXUMB010000032.1"/>
</dbReference>
<sequence>MKKTSIKELRSFSKAELIRYVQYVEGEPLRAHHTAARTYIYELRLERVNKRYDAAVKKLSSLTQGDKTLQGLVEWTKAHETVSRCIAELERLEKLLYG</sequence>
<accession>A0AAW6C0F6</accession>